<comment type="caution">
    <text evidence="1">The sequence shown here is derived from an EMBL/GenBank/DDBJ whole genome shotgun (WGS) entry which is preliminary data.</text>
</comment>
<organism evidence="1 2">
    <name type="scientific">Molorchus minor</name>
    <dbReference type="NCBI Taxonomy" id="1323400"/>
    <lineage>
        <taxon>Eukaryota</taxon>
        <taxon>Metazoa</taxon>
        <taxon>Ecdysozoa</taxon>
        <taxon>Arthropoda</taxon>
        <taxon>Hexapoda</taxon>
        <taxon>Insecta</taxon>
        <taxon>Pterygota</taxon>
        <taxon>Neoptera</taxon>
        <taxon>Endopterygota</taxon>
        <taxon>Coleoptera</taxon>
        <taxon>Polyphaga</taxon>
        <taxon>Cucujiformia</taxon>
        <taxon>Chrysomeloidea</taxon>
        <taxon>Cerambycidae</taxon>
        <taxon>Lamiinae</taxon>
        <taxon>Monochamini</taxon>
        <taxon>Molorchus</taxon>
    </lineage>
</organism>
<evidence type="ECO:0000313" key="2">
    <source>
        <dbReference type="Proteomes" id="UP001162164"/>
    </source>
</evidence>
<protein>
    <recommendedName>
        <fullName evidence="3">Transposase</fullName>
    </recommendedName>
</protein>
<accession>A0ABQ9JSL1</accession>
<gene>
    <name evidence="1" type="ORF">NQ317_019249</name>
</gene>
<proteinExistence type="predicted"/>
<keyword evidence="2" id="KW-1185">Reference proteome</keyword>
<reference evidence="1" key="1">
    <citation type="journal article" date="2023" name="Insect Mol. Biol.">
        <title>Genome sequencing provides insights into the evolution of gene families encoding plant cell wall-degrading enzymes in longhorned beetles.</title>
        <authorList>
            <person name="Shin N.R."/>
            <person name="Okamura Y."/>
            <person name="Kirsch R."/>
            <person name="Pauchet Y."/>
        </authorList>
    </citation>
    <scope>NUCLEOTIDE SEQUENCE</scope>
    <source>
        <strain evidence="1">MMC_N1</strain>
    </source>
</reference>
<dbReference type="Proteomes" id="UP001162164">
    <property type="component" value="Unassembled WGS sequence"/>
</dbReference>
<name>A0ABQ9JSL1_9CUCU</name>
<evidence type="ECO:0008006" key="3">
    <source>
        <dbReference type="Google" id="ProtNLM"/>
    </source>
</evidence>
<dbReference type="EMBL" id="JAPWTJ010000265">
    <property type="protein sequence ID" value="KAJ8980362.1"/>
    <property type="molecule type" value="Genomic_DNA"/>
</dbReference>
<evidence type="ECO:0000313" key="1">
    <source>
        <dbReference type="EMBL" id="KAJ8980362.1"/>
    </source>
</evidence>
<sequence length="118" mass="14073">MSRLSKKKRLQNNRKISNTKYVIYNITKNKQYITRNGSREELKNRQILEVSNTMLSNILKNIGYHYRKVNGKKALIERPEISLKRIQLFLKEFIKNATSENPLDVVFLDETWIFQLTI</sequence>